<feature type="region of interest" description="Disordered" evidence="8">
    <location>
        <begin position="570"/>
        <end position="590"/>
    </location>
</feature>
<dbReference type="GO" id="GO:0004497">
    <property type="term" value="F:monooxygenase activity"/>
    <property type="evidence" value="ECO:0007669"/>
    <property type="project" value="InterPro"/>
</dbReference>
<evidence type="ECO:0000256" key="4">
    <source>
        <dbReference type="ARBA" id="ARBA00022723"/>
    </source>
</evidence>
<dbReference type="InterPro" id="IPR036396">
    <property type="entry name" value="Cyt_P450_sf"/>
</dbReference>
<dbReference type="OrthoDB" id="4846864at2759"/>
<keyword evidence="3 7" id="KW-0349">Heme</keyword>
<dbReference type="KEGG" id="cfj:CFIO01_03154"/>
<feature type="binding site" description="axial binding residue" evidence="7">
    <location>
        <position position="475"/>
    </location>
    <ligand>
        <name>heme</name>
        <dbReference type="ChEBI" id="CHEBI:30413"/>
    </ligand>
    <ligandPart>
        <name>Fe</name>
        <dbReference type="ChEBI" id="CHEBI:18248"/>
    </ligandPart>
</feature>
<protein>
    <recommendedName>
        <fullName evidence="10">Zn(2)-C6 fungal-type domain-containing protein</fullName>
    </recommendedName>
</protein>
<dbReference type="Pfam" id="PF00067">
    <property type="entry name" value="p450"/>
    <property type="match status" value="1"/>
</dbReference>
<evidence type="ECO:0000256" key="3">
    <source>
        <dbReference type="ARBA" id="ARBA00022617"/>
    </source>
</evidence>
<dbReference type="InterPro" id="IPR050121">
    <property type="entry name" value="Cytochrome_P450_monoxygenase"/>
</dbReference>
<evidence type="ECO:0000256" key="1">
    <source>
        <dbReference type="ARBA" id="ARBA00001971"/>
    </source>
</evidence>
<comment type="similarity">
    <text evidence="2">Belongs to the cytochrome P450 family.</text>
</comment>
<dbReference type="Gene3D" id="4.10.240.10">
    <property type="entry name" value="Zn(2)-C6 fungal-type DNA-binding domain"/>
    <property type="match status" value="1"/>
</dbReference>
<dbReference type="InterPro" id="IPR036864">
    <property type="entry name" value="Zn2-C6_fun-type_DNA-bd_sf"/>
</dbReference>
<dbReference type="PROSITE" id="PS00086">
    <property type="entry name" value="CYTOCHROME_P450"/>
    <property type="match status" value="1"/>
</dbReference>
<dbReference type="EMBL" id="JARH01000333">
    <property type="protein sequence ID" value="EXF82220.1"/>
    <property type="molecule type" value="Genomic_DNA"/>
</dbReference>
<keyword evidence="5 7" id="KW-0408">Iron</keyword>
<dbReference type="GO" id="GO:0016705">
    <property type="term" value="F:oxidoreductase activity, acting on paired donors, with incorporation or reduction of molecular oxygen"/>
    <property type="evidence" value="ECO:0007669"/>
    <property type="project" value="InterPro"/>
</dbReference>
<dbReference type="AlphaFoldDB" id="A0A010R0B4"/>
<dbReference type="InterPro" id="IPR007219">
    <property type="entry name" value="XnlR_reg_dom"/>
</dbReference>
<feature type="domain" description="Zn(2)-C6 fungal-type" evidence="10">
    <location>
        <begin position="533"/>
        <end position="562"/>
    </location>
</feature>
<dbReference type="GO" id="GO:0006351">
    <property type="term" value="P:DNA-templated transcription"/>
    <property type="evidence" value="ECO:0007669"/>
    <property type="project" value="InterPro"/>
</dbReference>
<dbReference type="Gene3D" id="1.10.630.10">
    <property type="entry name" value="Cytochrome P450"/>
    <property type="match status" value="1"/>
</dbReference>
<evidence type="ECO:0000256" key="9">
    <source>
        <dbReference type="SAM" id="Phobius"/>
    </source>
</evidence>
<dbReference type="GO" id="GO:0000981">
    <property type="term" value="F:DNA-binding transcription factor activity, RNA polymerase II-specific"/>
    <property type="evidence" value="ECO:0007669"/>
    <property type="project" value="InterPro"/>
</dbReference>
<feature type="transmembrane region" description="Helical" evidence="9">
    <location>
        <begin position="27"/>
        <end position="49"/>
    </location>
</feature>
<dbReference type="PANTHER" id="PTHR24305:SF166">
    <property type="entry name" value="CYTOCHROME P450 12A4, MITOCHONDRIAL-RELATED"/>
    <property type="match status" value="1"/>
</dbReference>
<dbReference type="GO" id="GO:0003677">
    <property type="term" value="F:DNA binding"/>
    <property type="evidence" value="ECO:0007669"/>
    <property type="project" value="InterPro"/>
</dbReference>
<dbReference type="GO" id="GO:0020037">
    <property type="term" value="F:heme binding"/>
    <property type="evidence" value="ECO:0007669"/>
    <property type="project" value="InterPro"/>
</dbReference>
<keyword evidence="9" id="KW-0812">Transmembrane</keyword>
<dbReference type="PANTHER" id="PTHR24305">
    <property type="entry name" value="CYTOCHROME P450"/>
    <property type="match status" value="1"/>
</dbReference>
<organism evidence="11 12">
    <name type="scientific">Colletotrichum fioriniae PJ7</name>
    <dbReference type="NCBI Taxonomy" id="1445577"/>
    <lineage>
        <taxon>Eukaryota</taxon>
        <taxon>Fungi</taxon>
        <taxon>Dikarya</taxon>
        <taxon>Ascomycota</taxon>
        <taxon>Pezizomycotina</taxon>
        <taxon>Sordariomycetes</taxon>
        <taxon>Hypocreomycetidae</taxon>
        <taxon>Glomerellales</taxon>
        <taxon>Glomerellaceae</taxon>
        <taxon>Colletotrichum</taxon>
        <taxon>Colletotrichum acutatum species complex</taxon>
    </lineage>
</organism>
<dbReference type="GO" id="GO:0008270">
    <property type="term" value="F:zinc ion binding"/>
    <property type="evidence" value="ECO:0007669"/>
    <property type="project" value="InterPro"/>
</dbReference>
<dbReference type="PRINTS" id="PR00385">
    <property type="entry name" value="P450"/>
</dbReference>
<dbReference type="PROSITE" id="PS00463">
    <property type="entry name" value="ZN2_CY6_FUNGAL_1"/>
    <property type="match status" value="1"/>
</dbReference>
<evidence type="ECO:0000256" key="6">
    <source>
        <dbReference type="ARBA" id="ARBA00023242"/>
    </source>
</evidence>
<proteinExistence type="inferred from homology"/>
<dbReference type="CDD" id="cd00067">
    <property type="entry name" value="GAL4"/>
    <property type="match status" value="1"/>
</dbReference>
<dbReference type="InterPro" id="IPR017972">
    <property type="entry name" value="Cyt_P450_CS"/>
</dbReference>
<dbReference type="Pfam" id="PF00172">
    <property type="entry name" value="Zn_clus"/>
    <property type="match status" value="1"/>
</dbReference>
<evidence type="ECO:0000313" key="11">
    <source>
        <dbReference type="EMBL" id="EXF82220.1"/>
    </source>
</evidence>
<dbReference type="SMART" id="SM00066">
    <property type="entry name" value="GAL4"/>
    <property type="match status" value="1"/>
</dbReference>
<dbReference type="InterPro" id="IPR001128">
    <property type="entry name" value="Cyt_P450"/>
</dbReference>
<dbReference type="GO" id="GO:0005506">
    <property type="term" value="F:iron ion binding"/>
    <property type="evidence" value="ECO:0007669"/>
    <property type="project" value="InterPro"/>
</dbReference>
<dbReference type="SUPFAM" id="SSF48264">
    <property type="entry name" value="Cytochrome P450"/>
    <property type="match status" value="1"/>
</dbReference>
<dbReference type="CDD" id="cd12148">
    <property type="entry name" value="fungal_TF_MHR"/>
    <property type="match status" value="1"/>
</dbReference>
<evidence type="ECO:0000259" key="10">
    <source>
        <dbReference type="PROSITE" id="PS50048"/>
    </source>
</evidence>
<dbReference type="InterPro" id="IPR002401">
    <property type="entry name" value="Cyt_P450_E_grp-I"/>
</dbReference>
<comment type="cofactor">
    <cofactor evidence="1 7">
        <name>heme</name>
        <dbReference type="ChEBI" id="CHEBI:30413"/>
    </cofactor>
</comment>
<keyword evidence="6" id="KW-0539">Nucleus</keyword>
<dbReference type="Proteomes" id="UP000020467">
    <property type="component" value="Unassembled WGS sequence"/>
</dbReference>
<keyword evidence="9" id="KW-1133">Transmembrane helix</keyword>
<keyword evidence="9" id="KW-0472">Membrane</keyword>
<name>A0A010R0B4_9PEZI</name>
<accession>A0A010R0B4</accession>
<gene>
    <name evidence="11" type="ORF">CFIO01_03154</name>
</gene>
<evidence type="ECO:0000256" key="8">
    <source>
        <dbReference type="SAM" id="MobiDB-lite"/>
    </source>
</evidence>
<sequence length="1243" mass="140758">MNLFSTQFLSLQRDGYMSSARDIMGNWSYVMVFAVILLLWFSSIIHTVFFHPLSRVPGPWLATFSEAWRSHKYFRGTWHQDVVLLHRKYGNVVRIAPNELSIVDEAGLKALYGHGQKVVKSKWYDTWTVPNMSMSFFAVRDIKTHRHLRSRVSSGYSMTAIQSMEPLIQDVANSMWKRMAEFADRNAPVRMDEWVNYFAFDVVGSLALGGPIGFIEKGKDVDGIIRSIHDGFWLMANMGNMPLQMAWFNNRIAQWALRSFGGERLQAFSRFVDWLEVRVDERYRNGLGFKRRDMLQLFIDAKDMAGQPVTKGDVMMEGVNILGAGADTTTIGILATLGSLLLHPEAIVRLQAEIDEAYCSLGLEKTGRDIGFLESSRLPFLSAVIKESTRLHPSIQYQLPRVVGPGGLQLDEVAVPEGTVCGISPASMNRSMEIFGPDADEWKPERWIANDANHEGKIKYWNSHITTFGMGSRSCVGKNLATVEMHNFIAQFFRRFDASDVLKRHFKACKERLRADVEIPQLPQNTRGKKKTACDRCSHRKRACSSQWPCRTCIQDNRPCTYTAQIASDENQASASHGTQRDTSTMVDKNHSEVGSSALTERDMAQESAILTTPLDTCTSSDGSFHMPTTESGILGTYLDEPLTDELDLDNPFHYHAEEPHDLVIPDLVYSTFDFPYETRTQNTIRYHFNYMRRFTKFAGLAQSFECGSLQERQLLLQQIRKPNPRCDGRIWDSYLGSVFPLAAEPDSPWRSIQNSSVSFSTESQYSLNNQPNDQLSRPYVEEASDVTSKIVAMLKDITISKPRGSKINISWSSSIEFSCHNFFSPQRLQDNLELFWSCWYPNCPIIHKPSFSTSNASPLLIAAMAVLGACLSPSPSVRANANIWFNSVEELVFLDEALLDESITVDDSTSCDDEAVYMRLEAIQAAYLICLIQYWEGVKLSKRRIRRNRYAIVLDAARDFGLGDLTRHKLPVDDSSTFSWKRFVLLEMLNRTGTYIFLLDGAFVIFHNSPPRLVVAEMRMSLVCPDSCFQASSQEECFVLLHNWSSSEPRQAQMRVVDLVEAMCNDRFSDEETCQGLAGLSMLNLFTAITGVYLSSVESFLLMVLQVSFTSKRGRTLTRYNLALHTLGFHYEVSLAPNSGSWHLQIGLNRWISLYAQADSWVVESSPGLLLCDEMWRGLGFIRHAKEFWMLAQLMLDKSQVELNTADPSGGPFDKTRGTVYDENTMDYVHNLVQSLGDLKIA</sequence>
<evidence type="ECO:0000256" key="5">
    <source>
        <dbReference type="ARBA" id="ARBA00023004"/>
    </source>
</evidence>
<dbReference type="InterPro" id="IPR001138">
    <property type="entry name" value="Zn2Cys6_DnaBD"/>
</dbReference>
<dbReference type="HOGENOM" id="CLU_266469_0_0_1"/>
<comment type="caution">
    <text evidence="11">The sequence shown here is derived from an EMBL/GenBank/DDBJ whole genome shotgun (WGS) entry which is preliminary data.</text>
</comment>
<evidence type="ECO:0000256" key="2">
    <source>
        <dbReference type="ARBA" id="ARBA00010617"/>
    </source>
</evidence>
<dbReference type="Pfam" id="PF04082">
    <property type="entry name" value="Fungal_trans"/>
    <property type="match status" value="1"/>
</dbReference>
<dbReference type="SUPFAM" id="SSF57701">
    <property type="entry name" value="Zn2/Cys6 DNA-binding domain"/>
    <property type="match status" value="1"/>
</dbReference>
<dbReference type="PRINTS" id="PR00463">
    <property type="entry name" value="EP450I"/>
</dbReference>
<evidence type="ECO:0000256" key="7">
    <source>
        <dbReference type="PIRSR" id="PIRSR602401-1"/>
    </source>
</evidence>
<keyword evidence="4 7" id="KW-0479">Metal-binding</keyword>
<dbReference type="PROSITE" id="PS50048">
    <property type="entry name" value="ZN2_CY6_FUNGAL_2"/>
    <property type="match status" value="1"/>
</dbReference>
<evidence type="ECO:0000313" key="12">
    <source>
        <dbReference type="Proteomes" id="UP000020467"/>
    </source>
</evidence>
<keyword evidence="12" id="KW-1185">Reference proteome</keyword>
<dbReference type="eggNOG" id="KOG0158">
    <property type="taxonomic scope" value="Eukaryota"/>
</dbReference>
<reference evidence="11 12" key="1">
    <citation type="submission" date="2014-02" db="EMBL/GenBank/DDBJ databases">
        <title>The genome sequence of Colletotrichum fioriniae PJ7.</title>
        <authorList>
            <person name="Baroncelli R."/>
            <person name="Thon M.R."/>
        </authorList>
    </citation>
    <scope>NUCLEOTIDE SEQUENCE [LARGE SCALE GENOMIC DNA]</scope>
    <source>
        <strain evidence="11 12">PJ7</strain>
    </source>
</reference>